<evidence type="ECO:0000313" key="3">
    <source>
        <dbReference type="Ensembl" id="ENSCCAP00000023584.1"/>
    </source>
</evidence>
<feature type="compositionally biased region" description="Polar residues" evidence="1">
    <location>
        <begin position="426"/>
        <end position="442"/>
    </location>
</feature>
<dbReference type="AlphaFoldDB" id="A0A2K5R643"/>
<dbReference type="Proteomes" id="UP000233040">
    <property type="component" value="Unassembled WGS sequence"/>
</dbReference>
<evidence type="ECO:0008006" key="5">
    <source>
        <dbReference type="Google" id="ProtNLM"/>
    </source>
</evidence>
<evidence type="ECO:0000313" key="4">
    <source>
        <dbReference type="Proteomes" id="UP000233040"/>
    </source>
</evidence>
<keyword evidence="4" id="KW-1185">Reference proteome</keyword>
<feature type="signal peptide" evidence="2">
    <location>
        <begin position="1"/>
        <end position="22"/>
    </location>
</feature>
<reference evidence="3" key="1">
    <citation type="submission" date="2025-08" db="UniProtKB">
        <authorList>
            <consortium name="Ensembl"/>
        </authorList>
    </citation>
    <scope>IDENTIFICATION</scope>
</reference>
<dbReference type="STRING" id="9516.ENSCCAP00000023584"/>
<dbReference type="OMA" id="SKFMVVI"/>
<feature type="region of interest" description="Disordered" evidence="1">
    <location>
        <begin position="229"/>
        <end position="285"/>
    </location>
</feature>
<feature type="region of interest" description="Disordered" evidence="1">
    <location>
        <begin position="46"/>
        <end position="74"/>
    </location>
</feature>
<dbReference type="PANTHER" id="PTHR37358">
    <property type="entry name" value="MUCIN-20"/>
    <property type="match status" value="1"/>
</dbReference>
<sequence>MGSLWGLLLPLFFFCWEAGVSGSAAGPGTGRPETAVTADATEVPAMTPAPSHAASETHTMSTETSSRTSVPASPIPVAETRGIKTISPATGTRIVTKIIPPDVVVVIATSMETSVTSGSPEGAGTTTLETVTGGDPEDPVFDTLCTDDSSEEAKTLTVALLPLARASADAEGLSSGSSASSHSSQPVTTTSWTWASDVTVLTEALVTVTHMEVINCSITEIETATSIIPGASDTDHVPTGAVRASPTSHLPALPDSTATEPHLTEATASAETPSTAGATESATPDATVKTLLPTSSAAEREVTAPRALTLGGTLVTVSGNPLEEPSALSAETPSYVRGSGAASVSTEAGSAVDKTMSFAGAPASAHSPLAAATPQNLTPSETTADFTATGPFPGSRDPLPSVHLTTASSSPGTNSTSAKTPMEPPTATSPTARTGQTTNVSPGENVGFLLLRLSVASLEDLTDPRVAESLVQQVRRELHAHVPLLQVSLLRVRRG</sequence>
<feature type="compositionally biased region" description="Low complexity" evidence="1">
    <location>
        <begin position="171"/>
        <end position="184"/>
    </location>
</feature>
<feature type="region of interest" description="Disordered" evidence="1">
    <location>
        <begin position="114"/>
        <end position="138"/>
    </location>
</feature>
<dbReference type="Ensembl" id="ENSCCAT00000041090.1">
    <property type="protein sequence ID" value="ENSCCAP00000023584.1"/>
    <property type="gene ID" value="ENSCCAG00000029572.1"/>
</dbReference>
<dbReference type="InterPro" id="IPR034551">
    <property type="entry name" value="MUC20"/>
</dbReference>
<proteinExistence type="predicted"/>
<name>A0A2K5R643_CEBIM</name>
<dbReference type="PANTHER" id="PTHR37358:SF1">
    <property type="entry name" value="MUCIN-20"/>
    <property type="match status" value="1"/>
</dbReference>
<reference evidence="3" key="2">
    <citation type="submission" date="2025-09" db="UniProtKB">
        <authorList>
            <consortium name="Ensembl"/>
        </authorList>
    </citation>
    <scope>IDENTIFICATION</scope>
</reference>
<dbReference type="GeneTree" id="ENSGT00730000111453"/>
<dbReference type="GO" id="GO:0048012">
    <property type="term" value="P:hepatocyte growth factor receptor signaling pathway"/>
    <property type="evidence" value="ECO:0007669"/>
    <property type="project" value="InterPro"/>
</dbReference>
<feature type="region of interest" description="Disordered" evidence="1">
    <location>
        <begin position="367"/>
        <end position="442"/>
    </location>
</feature>
<evidence type="ECO:0000256" key="2">
    <source>
        <dbReference type="SAM" id="SignalP"/>
    </source>
</evidence>
<organism evidence="3 4">
    <name type="scientific">Cebus imitator</name>
    <name type="common">Panamanian white-faced capuchin</name>
    <name type="synonym">Cebus capucinus imitator</name>
    <dbReference type="NCBI Taxonomy" id="2715852"/>
    <lineage>
        <taxon>Eukaryota</taxon>
        <taxon>Metazoa</taxon>
        <taxon>Chordata</taxon>
        <taxon>Craniata</taxon>
        <taxon>Vertebrata</taxon>
        <taxon>Euteleostomi</taxon>
        <taxon>Mammalia</taxon>
        <taxon>Eutheria</taxon>
        <taxon>Euarchontoglires</taxon>
        <taxon>Primates</taxon>
        <taxon>Haplorrhini</taxon>
        <taxon>Platyrrhini</taxon>
        <taxon>Cebidae</taxon>
        <taxon>Cebinae</taxon>
        <taxon>Cebus</taxon>
    </lineage>
</organism>
<accession>A0A2K5R643</accession>
<feature type="compositionally biased region" description="Polar residues" evidence="1">
    <location>
        <begin position="114"/>
        <end position="130"/>
    </location>
</feature>
<feature type="chain" id="PRO_5014411690" description="Mucin 20, cell surface associated" evidence="2">
    <location>
        <begin position="23"/>
        <end position="495"/>
    </location>
</feature>
<feature type="compositionally biased region" description="Low complexity" evidence="1">
    <location>
        <begin position="56"/>
        <end position="69"/>
    </location>
</feature>
<keyword evidence="2" id="KW-0732">Signal</keyword>
<feature type="compositionally biased region" description="Low complexity" evidence="1">
    <location>
        <begin position="264"/>
        <end position="283"/>
    </location>
</feature>
<protein>
    <recommendedName>
        <fullName evidence="5">Mucin 20, cell surface associated</fullName>
    </recommendedName>
</protein>
<evidence type="ECO:0000256" key="1">
    <source>
        <dbReference type="SAM" id="MobiDB-lite"/>
    </source>
</evidence>
<feature type="compositionally biased region" description="Polar residues" evidence="1">
    <location>
        <begin position="403"/>
        <end position="419"/>
    </location>
</feature>
<feature type="region of interest" description="Disordered" evidence="1">
    <location>
        <begin position="171"/>
        <end position="190"/>
    </location>
</feature>
<feature type="compositionally biased region" description="Polar residues" evidence="1">
    <location>
        <begin position="373"/>
        <end position="386"/>
    </location>
</feature>